<dbReference type="AlphaFoldDB" id="A0A075HUZ4"/>
<name>A0A075HUZ4_9EURY</name>
<proteinExistence type="predicted"/>
<accession>A0A075HUZ4</accession>
<dbReference type="EMBL" id="KF901140">
    <property type="protein sequence ID" value="AIF19539.1"/>
    <property type="molecule type" value="Genomic_DNA"/>
</dbReference>
<protein>
    <submittedName>
        <fullName evidence="1">Uncharacterized protein</fullName>
    </submittedName>
</protein>
<sequence length="282" mass="32639">MVRIISQNEVYLDYFISYEKRFESIILDNKQALFQGGHYCRWDPLLKDRQTNEGVQPDGFLVAHDFQSWWVVEIENSEYKMNEIQEQLTKIARVDYSKEEISIKLALNKMDLEPNRASEIAKIKPNFLCIIDTQNDSVSKICAYSGFELMIAKPIQSQSLITGLVIEKDGPLSESPNSEISLEIDLTVHEERNLIGGKWHFKLPPAHILTKWLEGRDEIRIEQSDSIIDCDINRYDNETFLVIPIGNNHSSSISRLVRGMSIGHLLVDEKAGLLRLRVYRRW</sequence>
<organism evidence="1">
    <name type="scientific">uncultured marine group II/III euryarchaeote KM3_87_B04</name>
    <dbReference type="NCBI Taxonomy" id="1456530"/>
    <lineage>
        <taxon>Archaea</taxon>
        <taxon>Methanobacteriati</taxon>
        <taxon>Methanobacteriota</taxon>
        <taxon>environmental samples</taxon>
    </lineage>
</organism>
<reference evidence="1" key="1">
    <citation type="journal article" date="2014" name="Genome Biol. Evol.">
        <title>Pangenome evidence for extensive interdomain horizontal transfer affecting lineage core and shell genes in uncultured planktonic thaumarchaeota and euryarchaeota.</title>
        <authorList>
            <person name="Deschamps P."/>
            <person name="Zivanovic Y."/>
            <person name="Moreira D."/>
            <person name="Rodriguez-Valera F."/>
            <person name="Lopez-Garcia P."/>
        </authorList>
    </citation>
    <scope>NUCLEOTIDE SEQUENCE</scope>
</reference>
<evidence type="ECO:0000313" key="1">
    <source>
        <dbReference type="EMBL" id="AIF19539.1"/>
    </source>
</evidence>